<dbReference type="SMART" id="SM00382">
    <property type="entry name" value="AAA"/>
    <property type="match status" value="1"/>
</dbReference>
<dbReference type="GeneID" id="93279551"/>
<dbReference type="PANTHER" id="PTHR43335">
    <property type="entry name" value="ABC TRANSPORTER, ATP-BINDING PROTEIN"/>
    <property type="match status" value="1"/>
</dbReference>
<dbReference type="RefSeq" id="WP_092371021.1">
    <property type="nucleotide sequence ID" value="NZ_CABJCG010000005.1"/>
</dbReference>
<organism evidence="6 7">
    <name type="scientific">Enterocloster lavalensis</name>
    <dbReference type="NCBI Taxonomy" id="460384"/>
    <lineage>
        <taxon>Bacteria</taxon>
        <taxon>Bacillati</taxon>
        <taxon>Bacillota</taxon>
        <taxon>Clostridia</taxon>
        <taxon>Lachnospirales</taxon>
        <taxon>Lachnospiraceae</taxon>
        <taxon>Enterocloster</taxon>
    </lineage>
</organism>
<name>A0A1I0K374_9FIRM</name>
<evidence type="ECO:0000313" key="7">
    <source>
        <dbReference type="Proteomes" id="UP000198508"/>
    </source>
</evidence>
<evidence type="ECO:0000256" key="2">
    <source>
        <dbReference type="ARBA" id="ARBA00022448"/>
    </source>
</evidence>
<feature type="domain" description="ABC transporter" evidence="5">
    <location>
        <begin position="2"/>
        <end position="232"/>
    </location>
</feature>
<dbReference type="GO" id="GO:0016887">
    <property type="term" value="F:ATP hydrolysis activity"/>
    <property type="evidence" value="ECO:0007669"/>
    <property type="project" value="InterPro"/>
</dbReference>
<dbReference type="InterPro" id="IPR003439">
    <property type="entry name" value="ABC_transporter-like_ATP-bd"/>
</dbReference>
<evidence type="ECO:0000256" key="4">
    <source>
        <dbReference type="ARBA" id="ARBA00022840"/>
    </source>
</evidence>
<evidence type="ECO:0000259" key="5">
    <source>
        <dbReference type="PROSITE" id="PS50893"/>
    </source>
</evidence>
<keyword evidence="2" id="KW-0813">Transport</keyword>
<dbReference type="InterPro" id="IPR003593">
    <property type="entry name" value="AAA+_ATPase"/>
</dbReference>
<dbReference type="Proteomes" id="UP000198508">
    <property type="component" value="Unassembled WGS sequence"/>
</dbReference>
<comment type="similarity">
    <text evidence="1">Belongs to the ABC transporter superfamily.</text>
</comment>
<keyword evidence="7" id="KW-1185">Reference proteome</keyword>
<dbReference type="GO" id="GO:0005524">
    <property type="term" value="F:ATP binding"/>
    <property type="evidence" value="ECO:0007669"/>
    <property type="project" value="UniProtKB-KW"/>
</dbReference>
<dbReference type="Pfam" id="PF00005">
    <property type="entry name" value="ABC_tran"/>
    <property type="match status" value="1"/>
</dbReference>
<evidence type="ECO:0000256" key="1">
    <source>
        <dbReference type="ARBA" id="ARBA00005417"/>
    </source>
</evidence>
<accession>A0A1I0K374</accession>
<gene>
    <name evidence="6" type="ORF">SAMN05216313_14419</name>
</gene>
<dbReference type="InterPro" id="IPR027417">
    <property type="entry name" value="P-loop_NTPase"/>
</dbReference>
<dbReference type="AlphaFoldDB" id="A0A1I0K374"/>
<keyword evidence="4 6" id="KW-0067">ATP-binding</keyword>
<dbReference type="CDD" id="cd03230">
    <property type="entry name" value="ABC_DR_subfamily_A"/>
    <property type="match status" value="1"/>
</dbReference>
<evidence type="ECO:0000313" key="6">
    <source>
        <dbReference type="EMBL" id="SEU17875.1"/>
    </source>
</evidence>
<dbReference type="Gene3D" id="3.40.50.300">
    <property type="entry name" value="P-loop containing nucleotide triphosphate hydrolases"/>
    <property type="match status" value="1"/>
</dbReference>
<protein>
    <submittedName>
        <fullName evidence="6">ABC-2 type transport system ATP-binding protein</fullName>
    </submittedName>
</protein>
<dbReference type="PANTHER" id="PTHR43335:SF3">
    <property type="entry name" value="ABC TRANSPORTER"/>
    <property type="match status" value="1"/>
</dbReference>
<sequence>MLEIRDLHKVYGKYHALNGLNMTVRDGALYGFVGPNGAGKTTTIKIMAGLLGADGGSVMIGGEDGLASPARLKKMIGYVPDFFGVYDNLTVSEYMEFFASCYNMDGLVARKRYTALLEQVGLEDRLDFYVDGLSRGMKQRLCLARALIHDPEILILDEPTSGLDPRTRFEFKEILKDLQESGRTIFISSHVLSELSELCTDIGILDQGRLVLEGNIQDILTRVNASNPLVISVYSNREQALNVLKSHPCVQTISLRENEICVRFMGDKQDEAMLLQQLIDAEVLVNGFVRETGSLESVFMQLTEREEERSVLSYEAESGL</sequence>
<dbReference type="EMBL" id="FOIM01000044">
    <property type="protein sequence ID" value="SEU17875.1"/>
    <property type="molecule type" value="Genomic_DNA"/>
</dbReference>
<dbReference type="SUPFAM" id="SSF52540">
    <property type="entry name" value="P-loop containing nucleoside triphosphate hydrolases"/>
    <property type="match status" value="1"/>
</dbReference>
<evidence type="ECO:0000256" key="3">
    <source>
        <dbReference type="ARBA" id="ARBA00022741"/>
    </source>
</evidence>
<reference evidence="7" key="1">
    <citation type="submission" date="2016-10" db="EMBL/GenBank/DDBJ databases">
        <authorList>
            <person name="Varghese N."/>
            <person name="Submissions S."/>
        </authorList>
    </citation>
    <scope>NUCLEOTIDE SEQUENCE [LARGE SCALE GENOMIC DNA]</scope>
    <source>
        <strain evidence="7">NLAE-zl-G277</strain>
    </source>
</reference>
<proteinExistence type="inferred from homology"/>
<dbReference type="STRING" id="460384.SAMN05216313_14419"/>
<dbReference type="PROSITE" id="PS50893">
    <property type="entry name" value="ABC_TRANSPORTER_2"/>
    <property type="match status" value="1"/>
</dbReference>
<keyword evidence="3" id="KW-0547">Nucleotide-binding</keyword>